<dbReference type="PANTHER" id="PTHR30363:SF44">
    <property type="entry name" value="AGA OPERON TRANSCRIPTIONAL REPRESSOR-RELATED"/>
    <property type="match status" value="1"/>
</dbReference>
<keyword evidence="1" id="KW-0805">Transcription regulation</keyword>
<proteinExistence type="predicted"/>
<sequence>MFRGERRAKILDLLDQYGRVEVDDLASRFGVGMDSIRKDLQALAKEGKCNRVYGGATRIGEKDEPPSPQPARSATQSAVPQMPSVPLSAEDAGRLAVAKRAYLEIHDGDSIFLDISRTNTFLADLIARGDKQVIVTTNMIEVLQKLSNLKHVTALGTGGYLNVQLNGFVGDTTISMLEPLLFSKAFIGASGVNLDLAAVTCNNIDSGSVKERVIHNASYKFLLADARKFQVKGLFRFASLKDFSAVVTDSKDPAVLDSLRRMGIPTYRALPL</sequence>
<dbReference type="RefSeq" id="WP_090845384.1">
    <property type="nucleotide sequence ID" value="NZ_FMZL01000004.1"/>
</dbReference>
<protein>
    <submittedName>
        <fullName evidence="5">Transcriptional regulator, DeoR family</fullName>
    </submittedName>
</protein>
<dbReference type="AlphaFoldDB" id="A0A1G6J7U7"/>
<dbReference type="SUPFAM" id="SSF46785">
    <property type="entry name" value="Winged helix' DNA-binding domain"/>
    <property type="match status" value="1"/>
</dbReference>
<dbReference type="Proteomes" id="UP000198528">
    <property type="component" value="Unassembled WGS sequence"/>
</dbReference>
<name>A0A1G6J7U7_9ACTN</name>
<organism evidence="5 6">
    <name type="scientific">Parafannyhessea umbonata</name>
    <dbReference type="NCBI Taxonomy" id="604330"/>
    <lineage>
        <taxon>Bacteria</taxon>
        <taxon>Bacillati</taxon>
        <taxon>Actinomycetota</taxon>
        <taxon>Coriobacteriia</taxon>
        <taxon>Coriobacteriales</taxon>
        <taxon>Atopobiaceae</taxon>
        <taxon>Parafannyhessea</taxon>
    </lineage>
</organism>
<evidence type="ECO:0000256" key="3">
    <source>
        <dbReference type="SAM" id="MobiDB-lite"/>
    </source>
</evidence>
<dbReference type="InterPro" id="IPR001034">
    <property type="entry name" value="DeoR_HTH"/>
</dbReference>
<dbReference type="InterPro" id="IPR037171">
    <property type="entry name" value="NagB/RpiA_transferase-like"/>
</dbReference>
<dbReference type="InterPro" id="IPR036390">
    <property type="entry name" value="WH_DNA-bd_sf"/>
</dbReference>
<dbReference type="EMBL" id="FMZL01000004">
    <property type="protein sequence ID" value="SDC14643.1"/>
    <property type="molecule type" value="Genomic_DNA"/>
</dbReference>
<dbReference type="Pfam" id="PF08220">
    <property type="entry name" value="HTH_DeoR"/>
    <property type="match status" value="1"/>
</dbReference>
<dbReference type="InterPro" id="IPR014036">
    <property type="entry name" value="DeoR-like_C"/>
</dbReference>
<keyword evidence="6" id="KW-1185">Reference proteome</keyword>
<dbReference type="InterPro" id="IPR050313">
    <property type="entry name" value="Carb_Metab_HTH_regulators"/>
</dbReference>
<dbReference type="PANTHER" id="PTHR30363">
    <property type="entry name" value="HTH-TYPE TRANSCRIPTIONAL REGULATOR SRLR-RELATED"/>
    <property type="match status" value="1"/>
</dbReference>
<feature type="domain" description="HTH deoR-type" evidence="4">
    <location>
        <begin position="3"/>
        <end position="58"/>
    </location>
</feature>
<reference evidence="6" key="1">
    <citation type="submission" date="2016-10" db="EMBL/GenBank/DDBJ databases">
        <authorList>
            <person name="Varghese N."/>
            <person name="Submissions S."/>
        </authorList>
    </citation>
    <scope>NUCLEOTIDE SEQUENCE [LARGE SCALE GENOMIC DNA]</scope>
    <source>
        <strain evidence="6">DSM 22619</strain>
    </source>
</reference>
<dbReference type="Pfam" id="PF00455">
    <property type="entry name" value="DeoRC"/>
    <property type="match status" value="1"/>
</dbReference>
<evidence type="ECO:0000313" key="5">
    <source>
        <dbReference type="EMBL" id="SDC14643.1"/>
    </source>
</evidence>
<dbReference type="PROSITE" id="PS51000">
    <property type="entry name" value="HTH_DEOR_2"/>
    <property type="match status" value="1"/>
</dbReference>
<feature type="compositionally biased region" description="Polar residues" evidence="3">
    <location>
        <begin position="70"/>
        <end position="79"/>
    </location>
</feature>
<accession>A0A1G6J7U7</accession>
<feature type="region of interest" description="Disordered" evidence="3">
    <location>
        <begin position="56"/>
        <end position="87"/>
    </location>
</feature>
<dbReference type="SMART" id="SM01134">
    <property type="entry name" value="DeoRC"/>
    <property type="match status" value="1"/>
</dbReference>
<dbReference type="Gene3D" id="1.10.10.10">
    <property type="entry name" value="Winged helix-like DNA-binding domain superfamily/Winged helix DNA-binding domain"/>
    <property type="match status" value="1"/>
</dbReference>
<dbReference type="SMART" id="SM00420">
    <property type="entry name" value="HTH_DEOR"/>
    <property type="match status" value="1"/>
</dbReference>
<gene>
    <name evidence="5" type="ORF">SAMN04487824_10419</name>
</gene>
<dbReference type="SUPFAM" id="SSF100950">
    <property type="entry name" value="NagB/RpiA/CoA transferase-like"/>
    <property type="match status" value="1"/>
</dbReference>
<dbReference type="GO" id="GO:0003700">
    <property type="term" value="F:DNA-binding transcription factor activity"/>
    <property type="evidence" value="ECO:0007669"/>
    <property type="project" value="InterPro"/>
</dbReference>
<evidence type="ECO:0000256" key="2">
    <source>
        <dbReference type="ARBA" id="ARBA00023163"/>
    </source>
</evidence>
<evidence type="ECO:0000256" key="1">
    <source>
        <dbReference type="ARBA" id="ARBA00023015"/>
    </source>
</evidence>
<keyword evidence="2" id="KW-0804">Transcription</keyword>
<evidence type="ECO:0000313" key="6">
    <source>
        <dbReference type="Proteomes" id="UP000198528"/>
    </source>
</evidence>
<dbReference type="STRING" id="604330.SAMN04489857_1834"/>
<evidence type="ECO:0000259" key="4">
    <source>
        <dbReference type="PROSITE" id="PS51000"/>
    </source>
</evidence>
<dbReference type="InterPro" id="IPR036388">
    <property type="entry name" value="WH-like_DNA-bd_sf"/>
</dbReference>